<dbReference type="PANTHER" id="PTHR43046">
    <property type="entry name" value="GDP-MANNOSE MANNOSYL HYDROLASE"/>
    <property type="match status" value="1"/>
</dbReference>
<name>A0A845M2R0_9RHOB</name>
<dbReference type="RefSeq" id="WP_161351990.1">
    <property type="nucleotide sequence ID" value="NZ_WTUX01000017.1"/>
</dbReference>
<dbReference type="PROSITE" id="PS00893">
    <property type="entry name" value="NUDIX_BOX"/>
    <property type="match status" value="1"/>
</dbReference>
<dbReference type="InterPro" id="IPR000086">
    <property type="entry name" value="NUDIX_hydrolase_dom"/>
</dbReference>
<reference evidence="5 6" key="1">
    <citation type="submission" date="2019-12" db="EMBL/GenBank/DDBJ databases">
        <title>Maritimibacter sp. nov. sp. isolated from sea sand.</title>
        <authorList>
            <person name="Kim J."/>
            <person name="Jeong S.E."/>
            <person name="Jung H.S."/>
            <person name="Jeon C.O."/>
        </authorList>
    </citation>
    <scope>NUCLEOTIDE SEQUENCE [LARGE SCALE GENOMIC DNA]</scope>
    <source>
        <strain evidence="5 6">DP07</strain>
    </source>
</reference>
<dbReference type="PANTHER" id="PTHR43046:SF14">
    <property type="entry name" value="MUTT_NUDIX FAMILY PROTEIN"/>
    <property type="match status" value="1"/>
</dbReference>
<accession>A0A845M2R0</accession>
<feature type="domain" description="Nudix hydrolase" evidence="4">
    <location>
        <begin position="2"/>
        <end position="128"/>
    </location>
</feature>
<dbReference type="Gene3D" id="3.90.79.10">
    <property type="entry name" value="Nucleoside Triphosphate Pyrophosphohydrolase"/>
    <property type="match status" value="1"/>
</dbReference>
<dbReference type="CDD" id="cd04673">
    <property type="entry name" value="NUDIX_ADPRase"/>
    <property type="match status" value="1"/>
</dbReference>
<comment type="similarity">
    <text evidence="3">Belongs to the Nudix hydrolase family.</text>
</comment>
<dbReference type="InterPro" id="IPR020476">
    <property type="entry name" value="Nudix_hydrolase"/>
</dbReference>
<comment type="caution">
    <text evidence="5">The sequence shown here is derived from an EMBL/GenBank/DDBJ whole genome shotgun (WGS) entry which is preliminary data.</text>
</comment>
<evidence type="ECO:0000256" key="2">
    <source>
        <dbReference type="ARBA" id="ARBA00022801"/>
    </source>
</evidence>
<evidence type="ECO:0000256" key="3">
    <source>
        <dbReference type="RuleBase" id="RU003476"/>
    </source>
</evidence>
<gene>
    <name evidence="5" type="ORF">GQE99_12620</name>
</gene>
<protein>
    <submittedName>
        <fullName evidence="5">NUDIX domain-containing protein</fullName>
    </submittedName>
</protein>
<dbReference type="SUPFAM" id="SSF55811">
    <property type="entry name" value="Nudix"/>
    <property type="match status" value="1"/>
</dbReference>
<dbReference type="InterPro" id="IPR015797">
    <property type="entry name" value="NUDIX_hydrolase-like_dom_sf"/>
</dbReference>
<evidence type="ECO:0000313" key="5">
    <source>
        <dbReference type="EMBL" id="MZR13856.1"/>
    </source>
</evidence>
<dbReference type="GO" id="GO:0016787">
    <property type="term" value="F:hydrolase activity"/>
    <property type="evidence" value="ECO:0007669"/>
    <property type="project" value="UniProtKB-KW"/>
</dbReference>
<comment type="cofactor">
    <cofactor evidence="1">
        <name>Mg(2+)</name>
        <dbReference type="ChEBI" id="CHEBI:18420"/>
    </cofactor>
</comment>
<dbReference type="PRINTS" id="PR00502">
    <property type="entry name" value="NUDIXFAMILY"/>
</dbReference>
<dbReference type="EMBL" id="WTUX01000017">
    <property type="protein sequence ID" value="MZR13856.1"/>
    <property type="molecule type" value="Genomic_DNA"/>
</dbReference>
<evidence type="ECO:0000313" key="6">
    <source>
        <dbReference type="Proteomes" id="UP000467322"/>
    </source>
</evidence>
<dbReference type="Pfam" id="PF00293">
    <property type="entry name" value="NUDIX"/>
    <property type="match status" value="1"/>
</dbReference>
<dbReference type="InterPro" id="IPR020084">
    <property type="entry name" value="NUDIX_hydrolase_CS"/>
</dbReference>
<evidence type="ECO:0000256" key="1">
    <source>
        <dbReference type="ARBA" id="ARBA00001946"/>
    </source>
</evidence>
<dbReference type="AlphaFoldDB" id="A0A845M2R0"/>
<evidence type="ECO:0000259" key="4">
    <source>
        <dbReference type="PROSITE" id="PS51462"/>
    </source>
</evidence>
<dbReference type="Proteomes" id="UP000467322">
    <property type="component" value="Unassembled WGS sequence"/>
</dbReference>
<sequence length="129" mass="13949">MTVVDAALAVVVHRDHVLLVRRRNPPDAGLWGYPGGRVEPGEAPAEAAIRELREETGVEARPSRALTLIEVRQEGFAFDLHAHLCSYVTGTPAPADDVSAAEWVPAHEVLARSRPMSRDVDGVLRLALG</sequence>
<dbReference type="PROSITE" id="PS51462">
    <property type="entry name" value="NUDIX"/>
    <property type="match status" value="1"/>
</dbReference>
<keyword evidence="6" id="KW-1185">Reference proteome</keyword>
<proteinExistence type="inferred from homology"/>
<organism evidence="5 6">
    <name type="scientific">Maritimibacter harenae</name>
    <dbReference type="NCBI Taxonomy" id="2606218"/>
    <lineage>
        <taxon>Bacteria</taxon>
        <taxon>Pseudomonadati</taxon>
        <taxon>Pseudomonadota</taxon>
        <taxon>Alphaproteobacteria</taxon>
        <taxon>Rhodobacterales</taxon>
        <taxon>Roseobacteraceae</taxon>
        <taxon>Maritimibacter</taxon>
    </lineage>
</organism>
<keyword evidence="2 3" id="KW-0378">Hydrolase</keyword>